<sequence length="126" mass="13910">MARIKMTVPLNGENAVKVDGLWQGLKPVLTVPDDEDPSPHYYEEILIPKTVQKGGFLGWVDLVGVSSQEEMPSEAEVYVETSQDKLVKMASEKKDAKYVKKISLGGLQDAEAQAKHDELPVDNRGD</sequence>
<dbReference type="EMBL" id="LAZR01050420">
    <property type="protein sequence ID" value="KKK87397.1"/>
    <property type="molecule type" value="Genomic_DNA"/>
</dbReference>
<accession>A0A0F8Z115</accession>
<proteinExistence type="predicted"/>
<gene>
    <name evidence="1" type="ORF">LCGC14_2753650</name>
</gene>
<protein>
    <submittedName>
        <fullName evidence="1">Uncharacterized protein</fullName>
    </submittedName>
</protein>
<dbReference type="AlphaFoldDB" id="A0A0F8Z115"/>
<name>A0A0F8Z115_9ZZZZ</name>
<organism evidence="1">
    <name type="scientific">marine sediment metagenome</name>
    <dbReference type="NCBI Taxonomy" id="412755"/>
    <lineage>
        <taxon>unclassified sequences</taxon>
        <taxon>metagenomes</taxon>
        <taxon>ecological metagenomes</taxon>
    </lineage>
</organism>
<evidence type="ECO:0000313" key="1">
    <source>
        <dbReference type="EMBL" id="KKK87397.1"/>
    </source>
</evidence>
<reference evidence="1" key="1">
    <citation type="journal article" date="2015" name="Nature">
        <title>Complex archaea that bridge the gap between prokaryotes and eukaryotes.</title>
        <authorList>
            <person name="Spang A."/>
            <person name="Saw J.H."/>
            <person name="Jorgensen S.L."/>
            <person name="Zaremba-Niedzwiedzka K."/>
            <person name="Martijn J."/>
            <person name="Lind A.E."/>
            <person name="van Eijk R."/>
            <person name="Schleper C."/>
            <person name="Guy L."/>
            <person name="Ettema T.J."/>
        </authorList>
    </citation>
    <scope>NUCLEOTIDE SEQUENCE</scope>
</reference>
<comment type="caution">
    <text evidence="1">The sequence shown here is derived from an EMBL/GenBank/DDBJ whole genome shotgun (WGS) entry which is preliminary data.</text>
</comment>